<reference evidence="1 2" key="1">
    <citation type="submission" date="2021-06" db="EMBL/GenBank/DDBJ databases">
        <authorList>
            <person name="Palmer J.M."/>
        </authorList>
    </citation>
    <scope>NUCLEOTIDE SEQUENCE [LARGE SCALE GENOMIC DNA]</scope>
    <source>
        <strain evidence="1 2">AS_MEX2019</strain>
        <tissue evidence="1">Muscle</tissue>
    </source>
</reference>
<dbReference type="EMBL" id="JAHRIP010082158">
    <property type="protein sequence ID" value="MEQ2313113.1"/>
    <property type="molecule type" value="Genomic_DNA"/>
</dbReference>
<evidence type="ECO:0000313" key="1">
    <source>
        <dbReference type="EMBL" id="MEQ2313113.1"/>
    </source>
</evidence>
<evidence type="ECO:0000313" key="2">
    <source>
        <dbReference type="Proteomes" id="UP001469553"/>
    </source>
</evidence>
<accession>A0ABV1A6N9</accession>
<dbReference type="Proteomes" id="UP001469553">
    <property type="component" value="Unassembled WGS sequence"/>
</dbReference>
<comment type="caution">
    <text evidence="1">The sequence shown here is derived from an EMBL/GenBank/DDBJ whole genome shotgun (WGS) entry which is preliminary data.</text>
</comment>
<gene>
    <name evidence="1" type="ORF">AMECASPLE_038236</name>
</gene>
<protein>
    <submittedName>
        <fullName evidence="1">Uncharacterized protein</fullName>
    </submittedName>
</protein>
<keyword evidence="2" id="KW-1185">Reference proteome</keyword>
<name>A0ABV1A6N9_9TELE</name>
<organism evidence="1 2">
    <name type="scientific">Ameca splendens</name>
    <dbReference type="NCBI Taxonomy" id="208324"/>
    <lineage>
        <taxon>Eukaryota</taxon>
        <taxon>Metazoa</taxon>
        <taxon>Chordata</taxon>
        <taxon>Craniata</taxon>
        <taxon>Vertebrata</taxon>
        <taxon>Euteleostomi</taxon>
        <taxon>Actinopterygii</taxon>
        <taxon>Neopterygii</taxon>
        <taxon>Teleostei</taxon>
        <taxon>Neoteleostei</taxon>
        <taxon>Acanthomorphata</taxon>
        <taxon>Ovalentaria</taxon>
        <taxon>Atherinomorphae</taxon>
        <taxon>Cyprinodontiformes</taxon>
        <taxon>Goodeidae</taxon>
        <taxon>Ameca</taxon>
    </lineage>
</organism>
<sequence length="66" mass="7249">MLSLQKQTVPEITQQRPCLYNAEWSGFPGLKEGQRDCITVVTAVMCSLAGRQSEPPYLTATEVSCS</sequence>
<proteinExistence type="predicted"/>